<evidence type="ECO:0000313" key="2">
    <source>
        <dbReference type="EMBL" id="XAG22715.1"/>
    </source>
</evidence>
<dbReference type="Gene3D" id="3.40.630.30">
    <property type="match status" value="1"/>
</dbReference>
<evidence type="ECO:0000259" key="1">
    <source>
        <dbReference type="PROSITE" id="PS51186"/>
    </source>
</evidence>
<dbReference type="Pfam" id="PF00583">
    <property type="entry name" value="Acetyltransf_1"/>
    <property type="match status" value="1"/>
</dbReference>
<dbReference type="GO" id="GO:0016747">
    <property type="term" value="F:acyltransferase activity, transferring groups other than amino-acyl groups"/>
    <property type="evidence" value="ECO:0007669"/>
    <property type="project" value="InterPro"/>
</dbReference>
<gene>
    <name evidence="2" type="ORF">MRN70_16005</name>
</gene>
<dbReference type="AlphaFoldDB" id="A0AAU6SS87"/>
<reference evidence="2" key="1">
    <citation type="submission" date="2022-03" db="EMBL/GenBank/DDBJ databases">
        <title>Sea Food Isolates.</title>
        <authorList>
            <person name="Li c."/>
        </authorList>
    </citation>
    <scope>NUCLEOTIDE SEQUENCE</scope>
    <source>
        <strain evidence="2">19PA01SH03</strain>
    </source>
</reference>
<organism evidence="2">
    <name type="scientific">bacterium 19PA01SH03</name>
    <dbReference type="NCBI Taxonomy" id="2920705"/>
    <lineage>
        <taxon>Bacteria</taxon>
    </lineage>
</organism>
<dbReference type="CDD" id="cd04301">
    <property type="entry name" value="NAT_SF"/>
    <property type="match status" value="1"/>
</dbReference>
<proteinExistence type="predicted"/>
<accession>A0AAU6SS87</accession>
<dbReference type="InterPro" id="IPR016181">
    <property type="entry name" value="Acyl_CoA_acyltransferase"/>
</dbReference>
<dbReference type="EMBL" id="CP095339">
    <property type="protein sequence ID" value="XAG22715.1"/>
    <property type="molecule type" value="Genomic_DNA"/>
</dbReference>
<dbReference type="PROSITE" id="PS51186">
    <property type="entry name" value="GNAT"/>
    <property type="match status" value="1"/>
</dbReference>
<name>A0AAU6SS87_UNCXX</name>
<dbReference type="InterPro" id="IPR000182">
    <property type="entry name" value="GNAT_dom"/>
</dbReference>
<sequence>MEIEFYEATEIELASELTRLNMHTYYLARNLSWNHEEYEEYEENWYRFANFSVTYDGKWVGIIRFSCDEIALYIRDLQIDTQYQNLGIGFSCLEYALEKLKYKKLNRLRLNVFSENPAISLYSKFGFESVAEIDGLVRMELIV</sequence>
<protein>
    <submittedName>
        <fullName evidence="2">GNAT family N-acetyltransferase</fullName>
    </submittedName>
</protein>
<feature type="domain" description="N-acetyltransferase" evidence="1">
    <location>
        <begin position="3"/>
        <end position="143"/>
    </location>
</feature>
<dbReference type="SUPFAM" id="SSF55729">
    <property type="entry name" value="Acyl-CoA N-acyltransferases (Nat)"/>
    <property type="match status" value="1"/>
</dbReference>